<sequence length="110" mass="12027">MVKSLSKFGCGKKIVQVGDSAVKLDDGKWWNKDKISLTKTVIVEDVNSGKRCVGFLVLCFVPRAVEPECAESWNGMLGVGVCLGNRVGGWYRGRLKEDGGIEAVVFFLTE</sequence>
<dbReference type="EMBL" id="JANPWB010000012">
    <property type="protein sequence ID" value="KAJ1113593.1"/>
    <property type="molecule type" value="Genomic_DNA"/>
</dbReference>
<name>A0AAV7NKA6_PLEWA</name>
<evidence type="ECO:0000313" key="2">
    <source>
        <dbReference type="Proteomes" id="UP001066276"/>
    </source>
</evidence>
<organism evidence="1 2">
    <name type="scientific">Pleurodeles waltl</name>
    <name type="common">Iberian ribbed newt</name>
    <dbReference type="NCBI Taxonomy" id="8319"/>
    <lineage>
        <taxon>Eukaryota</taxon>
        <taxon>Metazoa</taxon>
        <taxon>Chordata</taxon>
        <taxon>Craniata</taxon>
        <taxon>Vertebrata</taxon>
        <taxon>Euteleostomi</taxon>
        <taxon>Amphibia</taxon>
        <taxon>Batrachia</taxon>
        <taxon>Caudata</taxon>
        <taxon>Salamandroidea</taxon>
        <taxon>Salamandridae</taxon>
        <taxon>Pleurodelinae</taxon>
        <taxon>Pleurodeles</taxon>
    </lineage>
</organism>
<comment type="caution">
    <text evidence="1">The sequence shown here is derived from an EMBL/GenBank/DDBJ whole genome shotgun (WGS) entry which is preliminary data.</text>
</comment>
<protein>
    <submittedName>
        <fullName evidence="1">Uncharacterized protein</fullName>
    </submittedName>
</protein>
<dbReference type="Proteomes" id="UP001066276">
    <property type="component" value="Chromosome 8"/>
</dbReference>
<keyword evidence="2" id="KW-1185">Reference proteome</keyword>
<proteinExistence type="predicted"/>
<dbReference type="AlphaFoldDB" id="A0AAV7NKA6"/>
<reference evidence="1" key="1">
    <citation type="journal article" date="2022" name="bioRxiv">
        <title>Sequencing and chromosome-scale assembly of the giantPleurodeles waltlgenome.</title>
        <authorList>
            <person name="Brown T."/>
            <person name="Elewa A."/>
            <person name="Iarovenko S."/>
            <person name="Subramanian E."/>
            <person name="Araus A.J."/>
            <person name="Petzold A."/>
            <person name="Susuki M."/>
            <person name="Suzuki K.-i.T."/>
            <person name="Hayashi T."/>
            <person name="Toyoda A."/>
            <person name="Oliveira C."/>
            <person name="Osipova E."/>
            <person name="Leigh N.D."/>
            <person name="Simon A."/>
            <person name="Yun M.H."/>
        </authorList>
    </citation>
    <scope>NUCLEOTIDE SEQUENCE</scope>
    <source>
        <strain evidence="1">20211129_DDA</strain>
        <tissue evidence="1">Liver</tissue>
    </source>
</reference>
<accession>A0AAV7NKA6</accession>
<evidence type="ECO:0000313" key="1">
    <source>
        <dbReference type="EMBL" id="KAJ1113593.1"/>
    </source>
</evidence>
<gene>
    <name evidence="1" type="ORF">NDU88_001835</name>
</gene>